<dbReference type="InterPro" id="IPR005571">
    <property type="entry name" value="RNA_pol_Rpb5_N"/>
</dbReference>
<dbReference type="Pfam" id="PF01191">
    <property type="entry name" value="RNA_pol_Rpb5_C"/>
    <property type="match status" value="1"/>
</dbReference>
<dbReference type="PANTHER" id="PTHR10535">
    <property type="entry name" value="DNA-DIRECTED RNA POLYMERASES I, II, AND III SUBUNIT RPABC1"/>
    <property type="match status" value="1"/>
</dbReference>
<evidence type="ECO:0000259" key="6">
    <source>
        <dbReference type="Pfam" id="PF03871"/>
    </source>
</evidence>
<feature type="domain" description="RNA polymerase Rpb5 N-terminal" evidence="6">
    <location>
        <begin position="5"/>
        <end position="90"/>
    </location>
</feature>
<keyword evidence="3" id="KW-0539">Nucleus</keyword>
<comment type="subcellular location">
    <subcellularLocation>
        <location evidence="1">Nucleus</location>
    </subcellularLocation>
</comment>
<accession>G7KPG4</accession>
<dbReference type="EMBL" id="PSQE01000006">
    <property type="protein sequence ID" value="RHN52941.1"/>
    <property type="molecule type" value="Genomic_DNA"/>
</dbReference>
<reference evidence="8" key="4">
    <citation type="journal article" date="2018" name="Nat. Plants">
        <title>Whole-genome landscape of Medicago truncatula symbiotic genes.</title>
        <authorList>
            <person name="Pecrix Y."/>
            <person name="Gamas P."/>
            <person name="Carrere S."/>
        </authorList>
    </citation>
    <scope>NUCLEOTIDE SEQUENCE</scope>
    <source>
        <tissue evidence="8">Leaves</tissue>
    </source>
</reference>
<dbReference type="HAMAP" id="MF_00025">
    <property type="entry name" value="RNApol_Rpo5_RPB5"/>
    <property type="match status" value="1"/>
</dbReference>
<keyword evidence="8" id="KW-0548">Nucleotidyltransferase</keyword>
<proteinExistence type="inferred from homology"/>
<dbReference type="GO" id="GO:0042797">
    <property type="term" value="P:tRNA transcription by RNA polymerase III"/>
    <property type="evidence" value="ECO:0000318"/>
    <property type="project" value="GO_Central"/>
</dbReference>
<dbReference type="GO" id="GO:0003899">
    <property type="term" value="F:DNA-directed RNA polymerase activity"/>
    <property type="evidence" value="ECO:0007669"/>
    <property type="project" value="UniProtKB-EC"/>
</dbReference>
<protein>
    <submittedName>
        <fullName evidence="7">DNA-directed RNA polymerase II</fullName>
    </submittedName>
    <submittedName>
        <fullName evidence="8">Putative DNA-directed RNA polymerase</fullName>
        <ecNumber evidence="8">2.7.7.6</ecNumber>
    </submittedName>
</protein>
<dbReference type="STRING" id="3880.G7KPG4"/>
<evidence type="ECO:0000313" key="9">
    <source>
        <dbReference type="EnsemblPlants" id="AES76853"/>
    </source>
</evidence>
<dbReference type="EC" id="2.7.7.6" evidence="8"/>
<feature type="domain" description="RNA polymerase subunit H/Rpb5 C-terminal" evidence="5">
    <location>
        <begin position="135"/>
        <end position="206"/>
    </location>
</feature>
<sequence>MVFTEEDITKLYRIRKTILQMLFDRNYLVDETQLTMSREDFIFKFGEHMKREQLEINTTHRNNLSEKICVFFFDDAKLGVNIVRGIINRMLKENVDNGIMVCQNKLSPAARKAVAGMSSIGSKRLEVFMEDELLVNITKHERVPPHQVLTDTEKKALLKRYTVKDTQLPKILTNDPVARYYGLRRGQVVRIIRPSETAGTYITYRIAS</sequence>
<dbReference type="InterPro" id="IPR000783">
    <property type="entry name" value="RNA_pol_subH/Rpb5_C"/>
</dbReference>
<dbReference type="KEGG" id="mtr:11436782"/>
<dbReference type="InterPro" id="IPR014381">
    <property type="entry name" value="Arch_Rpo5/euc_Rpb5"/>
</dbReference>
<keyword evidence="8" id="KW-0808">Transferase</keyword>
<dbReference type="GO" id="GO:0003677">
    <property type="term" value="F:DNA binding"/>
    <property type="evidence" value="ECO:0007669"/>
    <property type="project" value="InterPro"/>
</dbReference>
<keyword evidence="7" id="KW-0240">DNA-directed RNA polymerase</keyword>
<evidence type="ECO:0000256" key="1">
    <source>
        <dbReference type="ARBA" id="ARBA00004123"/>
    </source>
</evidence>
<dbReference type="Gene3D" id="3.90.940.20">
    <property type="entry name" value="RPB5-like RNA polymerase subunit"/>
    <property type="match status" value="1"/>
</dbReference>
<dbReference type="GO" id="GO:0005665">
    <property type="term" value="C:RNA polymerase II, core complex"/>
    <property type="evidence" value="ECO:0000318"/>
    <property type="project" value="GO_Central"/>
</dbReference>
<evidence type="ECO:0000256" key="2">
    <source>
        <dbReference type="ARBA" id="ARBA00023163"/>
    </source>
</evidence>
<dbReference type="Proteomes" id="UP000265566">
    <property type="component" value="Chromosome 6"/>
</dbReference>
<dbReference type="FunFam" id="3.90.940.20:FF:000001">
    <property type="entry name" value="DNA-directed RNA polymerases I, II, and III subunit RPABC1"/>
    <property type="match status" value="1"/>
</dbReference>
<dbReference type="SUPFAM" id="SSF55287">
    <property type="entry name" value="RPB5-like RNA polymerase subunit"/>
    <property type="match status" value="1"/>
</dbReference>
<dbReference type="SUPFAM" id="SSF53036">
    <property type="entry name" value="Eukaryotic RPB5 N-terminal domain"/>
    <property type="match status" value="1"/>
</dbReference>
<evidence type="ECO:0000256" key="4">
    <source>
        <dbReference type="ARBA" id="ARBA00025765"/>
    </source>
</evidence>
<reference evidence="9" key="3">
    <citation type="submission" date="2015-04" db="UniProtKB">
        <authorList>
            <consortium name="EnsemblPlants"/>
        </authorList>
    </citation>
    <scope>IDENTIFICATION</scope>
    <source>
        <strain evidence="9">cv. Jemalong A17</strain>
    </source>
</reference>
<name>G7KPG4_MEDTR</name>
<dbReference type="PIRSF" id="PIRSF000747">
    <property type="entry name" value="RPB5"/>
    <property type="match status" value="1"/>
</dbReference>
<dbReference type="GO" id="GO:0005736">
    <property type="term" value="C:RNA polymerase I complex"/>
    <property type="evidence" value="ECO:0000318"/>
    <property type="project" value="GO_Central"/>
</dbReference>
<comment type="similarity">
    <text evidence="4">Belongs to the archaeal Rpo5/eukaryotic RPB5 RNA polymerase subunit family.</text>
</comment>
<reference evidence="7 10" key="2">
    <citation type="journal article" date="2014" name="BMC Genomics">
        <title>An improved genome release (version Mt4.0) for the model legume Medicago truncatula.</title>
        <authorList>
            <person name="Tang H."/>
            <person name="Krishnakumar V."/>
            <person name="Bidwell S."/>
            <person name="Rosen B."/>
            <person name="Chan A."/>
            <person name="Zhou S."/>
            <person name="Gentzbittel L."/>
            <person name="Childs K.L."/>
            <person name="Yandell M."/>
            <person name="Gundlach H."/>
            <person name="Mayer K.F."/>
            <person name="Schwartz D.C."/>
            <person name="Town C.D."/>
        </authorList>
    </citation>
    <scope>GENOME REANNOTATION</scope>
    <source>
        <strain evidence="9 10">cv. Jemalong A17</strain>
    </source>
</reference>
<dbReference type="InterPro" id="IPR036710">
    <property type="entry name" value="RNA_pol_Rpb5_N_sf"/>
</dbReference>
<evidence type="ECO:0000313" key="7">
    <source>
        <dbReference type="EMBL" id="AES76853.2"/>
    </source>
</evidence>
<evidence type="ECO:0000256" key="3">
    <source>
        <dbReference type="ARBA" id="ARBA00023242"/>
    </source>
</evidence>
<dbReference type="InterPro" id="IPR035913">
    <property type="entry name" value="RPB5-like_sf"/>
</dbReference>
<evidence type="ECO:0000313" key="10">
    <source>
        <dbReference type="Proteomes" id="UP000002051"/>
    </source>
</evidence>
<dbReference type="Gramene" id="rna37683">
    <property type="protein sequence ID" value="RHN52941.1"/>
    <property type="gene ID" value="gene37683"/>
</dbReference>
<dbReference type="FunFam" id="3.40.1340.10:FF:000001">
    <property type="entry name" value="DNA-directed RNA polymerases I, II, and III subunit RPABC1"/>
    <property type="match status" value="1"/>
</dbReference>
<dbReference type="HOGENOM" id="CLU_058320_0_0_1"/>
<organism evidence="7 10">
    <name type="scientific">Medicago truncatula</name>
    <name type="common">Barrel medic</name>
    <name type="synonym">Medicago tribuloides</name>
    <dbReference type="NCBI Taxonomy" id="3880"/>
    <lineage>
        <taxon>Eukaryota</taxon>
        <taxon>Viridiplantae</taxon>
        <taxon>Streptophyta</taxon>
        <taxon>Embryophyta</taxon>
        <taxon>Tracheophyta</taxon>
        <taxon>Spermatophyta</taxon>
        <taxon>Magnoliopsida</taxon>
        <taxon>eudicotyledons</taxon>
        <taxon>Gunneridae</taxon>
        <taxon>Pentapetalae</taxon>
        <taxon>rosids</taxon>
        <taxon>fabids</taxon>
        <taxon>Fabales</taxon>
        <taxon>Fabaceae</taxon>
        <taxon>Papilionoideae</taxon>
        <taxon>50 kb inversion clade</taxon>
        <taxon>NPAAA clade</taxon>
        <taxon>Hologalegina</taxon>
        <taxon>IRL clade</taxon>
        <taxon>Trifolieae</taxon>
        <taxon>Medicago</taxon>
    </lineage>
</organism>
<dbReference type="GO" id="GO:0006362">
    <property type="term" value="P:transcription elongation by RNA polymerase I"/>
    <property type="evidence" value="ECO:0000318"/>
    <property type="project" value="GO_Central"/>
</dbReference>
<dbReference type="EnsemblPlants" id="AES76853">
    <property type="protein sequence ID" value="AES76853"/>
    <property type="gene ID" value="MTR_6g088020"/>
</dbReference>
<dbReference type="PANTHER" id="PTHR10535:SF0">
    <property type="entry name" value="DNA-DIRECTED RNA POLYMERASES I, II, AND III SUBUNIT RPABC1"/>
    <property type="match status" value="1"/>
</dbReference>
<dbReference type="OrthoDB" id="1359290at2759"/>
<dbReference type="AlphaFoldDB" id="G7KPG4"/>
<dbReference type="Pfam" id="PF03871">
    <property type="entry name" value="RNA_pol_Rpb5_N"/>
    <property type="match status" value="1"/>
</dbReference>
<dbReference type="GO" id="GO:0005666">
    <property type="term" value="C:RNA polymerase III complex"/>
    <property type="evidence" value="ECO:0000318"/>
    <property type="project" value="GO_Central"/>
</dbReference>
<dbReference type="Gene3D" id="3.40.1340.10">
    <property type="entry name" value="RNA polymerase, Rpb5, N-terminal domain"/>
    <property type="match status" value="1"/>
</dbReference>
<keyword evidence="10" id="KW-1185">Reference proteome</keyword>
<keyword evidence="2" id="KW-0804">Transcription</keyword>
<reference evidence="7 10" key="1">
    <citation type="journal article" date="2011" name="Nature">
        <title>The Medicago genome provides insight into the evolution of rhizobial symbioses.</title>
        <authorList>
            <person name="Young N.D."/>
            <person name="Debelle F."/>
            <person name="Oldroyd G.E."/>
            <person name="Geurts R."/>
            <person name="Cannon S.B."/>
            <person name="Udvardi M.K."/>
            <person name="Benedito V.A."/>
            <person name="Mayer K.F."/>
            <person name="Gouzy J."/>
            <person name="Schoof H."/>
            <person name="Van de Peer Y."/>
            <person name="Proost S."/>
            <person name="Cook D.R."/>
            <person name="Meyers B.C."/>
            <person name="Spannagl M."/>
            <person name="Cheung F."/>
            <person name="De Mita S."/>
            <person name="Krishnakumar V."/>
            <person name="Gundlach H."/>
            <person name="Zhou S."/>
            <person name="Mudge J."/>
            <person name="Bharti A.K."/>
            <person name="Murray J.D."/>
            <person name="Naoumkina M.A."/>
            <person name="Rosen B."/>
            <person name="Silverstein K.A."/>
            <person name="Tang H."/>
            <person name="Rombauts S."/>
            <person name="Zhao P.X."/>
            <person name="Zhou P."/>
            <person name="Barbe V."/>
            <person name="Bardou P."/>
            <person name="Bechner M."/>
            <person name="Bellec A."/>
            <person name="Berger A."/>
            <person name="Berges H."/>
            <person name="Bidwell S."/>
            <person name="Bisseling T."/>
            <person name="Choisne N."/>
            <person name="Couloux A."/>
            <person name="Denny R."/>
            <person name="Deshpande S."/>
            <person name="Dai X."/>
            <person name="Doyle J.J."/>
            <person name="Dudez A.M."/>
            <person name="Farmer A.D."/>
            <person name="Fouteau S."/>
            <person name="Franken C."/>
            <person name="Gibelin C."/>
            <person name="Gish J."/>
            <person name="Goldstein S."/>
            <person name="Gonzalez A.J."/>
            <person name="Green P.J."/>
            <person name="Hallab A."/>
            <person name="Hartog M."/>
            <person name="Hua A."/>
            <person name="Humphray S.J."/>
            <person name="Jeong D.H."/>
            <person name="Jing Y."/>
            <person name="Jocker A."/>
            <person name="Kenton S.M."/>
            <person name="Kim D.J."/>
            <person name="Klee K."/>
            <person name="Lai H."/>
            <person name="Lang C."/>
            <person name="Lin S."/>
            <person name="Macmil S.L."/>
            <person name="Magdelenat G."/>
            <person name="Matthews L."/>
            <person name="McCorrison J."/>
            <person name="Monaghan E.L."/>
            <person name="Mun J.H."/>
            <person name="Najar F.Z."/>
            <person name="Nicholson C."/>
            <person name="Noirot C."/>
            <person name="O'Bleness M."/>
            <person name="Paule C.R."/>
            <person name="Poulain J."/>
            <person name="Prion F."/>
            <person name="Qin B."/>
            <person name="Qu C."/>
            <person name="Retzel E.F."/>
            <person name="Riddle C."/>
            <person name="Sallet E."/>
            <person name="Samain S."/>
            <person name="Samson N."/>
            <person name="Sanders I."/>
            <person name="Saurat O."/>
            <person name="Scarpelli C."/>
            <person name="Schiex T."/>
            <person name="Segurens B."/>
            <person name="Severin A.J."/>
            <person name="Sherrier D.J."/>
            <person name="Shi R."/>
            <person name="Sims S."/>
            <person name="Singer S.R."/>
            <person name="Sinharoy S."/>
            <person name="Sterck L."/>
            <person name="Viollet A."/>
            <person name="Wang B.B."/>
            <person name="Wang K."/>
            <person name="Wang M."/>
            <person name="Wang X."/>
            <person name="Warfsmann J."/>
            <person name="Weissenbach J."/>
            <person name="White D.D."/>
            <person name="White J.D."/>
            <person name="Wiley G.B."/>
            <person name="Wincker P."/>
            <person name="Xing Y."/>
            <person name="Yang L."/>
            <person name="Yao Z."/>
            <person name="Ying F."/>
            <person name="Zhai J."/>
            <person name="Zhou L."/>
            <person name="Zuber A."/>
            <person name="Denarie J."/>
            <person name="Dixon R.A."/>
            <person name="May G.D."/>
            <person name="Schwartz D.C."/>
            <person name="Rogers J."/>
            <person name="Quetier F."/>
            <person name="Town C.D."/>
            <person name="Roe B.A."/>
        </authorList>
    </citation>
    <scope>NUCLEOTIDE SEQUENCE [LARGE SCALE GENOMIC DNA]</scope>
    <source>
        <strain evidence="7">A17</strain>
        <strain evidence="9 10">cv. Jemalong A17</strain>
    </source>
</reference>
<dbReference type="GO" id="GO:0006366">
    <property type="term" value="P:transcription by RNA polymerase II"/>
    <property type="evidence" value="ECO:0000318"/>
    <property type="project" value="GO_Central"/>
</dbReference>
<evidence type="ECO:0000313" key="8">
    <source>
        <dbReference type="EMBL" id="RHN52941.1"/>
    </source>
</evidence>
<dbReference type="Proteomes" id="UP000002051">
    <property type="component" value="Chromosome 6"/>
</dbReference>
<gene>
    <name evidence="9" type="primary">11436782</name>
    <name evidence="7" type="ordered locus">MTR_6g088020</name>
    <name evidence="8" type="ORF">MtrunA17_Chr6g0486071</name>
</gene>
<dbReference type="EMBL" id="CM001222">
    <property type="protein sequence ID" value="AES76853.2"/>
    <property type="molecule type" value="Genomic_DNA"/>
</dbReference>
<evidence type="ECO:0000259" key="5">
    <source>
        <dbReference type="Pfam" id="PF01191"/>
    </source>
</evidence>
<accession>A0A0C3VZQ5</accession>